<sequence>MSSPGEFYKSLPPISKAYGTLCFLATLGAQLQLYDKRSIALDYGSIFYDYQVWRLITNLFFLGGFSINFGIRLLMIARYGVQLEKGPFDRRTADFLWMMIFGALTLLVLSLIPGFWTPFLGVSLVFMLVYVWSREFPNAIINIYGLVTLKAFYLPWAMLALDVIFGSGIMPDLLGIIAGHLYYFLTVLHPLAGGKNVLKTPIWVNRLVARWRIGAQPIVRARTQAEPERSTSGAFRGRKTTTLSKENIQPKKMSWQTYVDEHLMCDIDGQGQHLTAAAIIGHDGSIWAQSSSFPQLKAQEITDITKDFEEPGHLAPTGLHLSGTKYMVIQGEPGAVIRGKKGSGGVTIKKTGQALIFGIYEEPVTPGQCNMVVERLGDYLKKKKMSWQAYVDDHLMCEIDGNHLTAAAIIGHDGSVWAQSANFPQFKPEEITGIMNDFEEPGTLAPTGLYLGGTKYMVIQGEPGAVIRGKKGAGGVTVKKTSQALIIGVYDEPMTPGQCNMIVERLGDYLVEQGL</sequence>
<dbReference type="GO" id="GO:0005938">
    <property type="term" value="C:cell cortex"/>
    <property type="evidence" value="ECO:0007669"/>
    <property type="project" value="TreeGrafter"/>
</dbReference>
<protein>
    <recommendedName>
        <fullName evidence="12">Profilin</fullName>
    </recommendedName>
</protein>
<name>A0A7J6H491_CANSA</name>
<evidence type="ECO:0000256" key="6">
    <source>
        <dbReference type="ARBA" id="ARBA00022692"/>
    </source>
</evidence>
<evidence type="ECO:0000313" key="16">
    <source>
        <dbReference type="Proteomes" id="UP000525078"/>
    </source>
</evidence>
<dbReference type="Proteomes" id="UP000525078">
    <property type="component" value="Unassembled WGS sequence"/>
</dbReference>
<keyword evidence="8 13" id="KW-0472">Membrane</keyword>
<comment type="similarity">
    <text evidence="4 12">Belongs to the profilin family.</text>
</comment>
<gene>
    <name evidence="14" type="ORF">F8388_003018</name>
    <name evidence="15" type="ORF">G4B88_013641</name>
</gene>
<dbReference type="EMBL" id="JAATIQ010000025">
    <property type="protein sequence ID" value="KAF4398552.1"/>
    <property type="molecule type" value="Genomic_DNA"/>
</dbReference>
<dbReference type="GO" id="GO:0016020">
    <property type="term" value="C:membrane"/>
    <property type="evidence" value="ECO:0007669"/>
    <property type="project" value="UniProtKB-SubCell"/>
</dbReference>
<dbReference type="PANTHER" id="PTHR11604:SF49">
    <property type="entry name" value="PROFILIN-2"/>
    <property type="match status" value="1"/>
</dbReference>
<evidence type="ECO:0000313" key="15">
    <source>
        <dbReference type="EMBL" id="KAF4398552.1"/>
    </source>
</evidence>
<evidence type="ECO:0000256" key="7">
    <source>
        <dbReference type="ARBA" id="ARBA00022989"/>
    </source>
</evidence>
<comment type="function">
    <text evidence="11">Binds to actin and affects the structure of the cytoskeleton. At high concentrations, profilin prevents the polymerization of actin, whereas it enhances it at low concentrations. By binding to PIP2, it inhibits the formation of IP3 and DG.</text>
</comment>
<dbReference type="Gene3D" id="3.30.450.30">
    <property type="entry name" value="Dynein light chain 2a, cytoplasmic"/>
    <property type="match status" value="2"/>
</dbReference>
<dbReference type="PRINTS" id="PR00392">
    <property type="entry name" value="PROFILIN"/>
</dbReference>
<evidence type="ECO:0000256" key="13">
    <source>
        <dbReference type="SAM" id="Phobius"/>
    </source>
</evidence>
<keyword evidence="6 13" id="KW-0812">Transmembrane</keyword>
<evidence type="ECO:0000256" key="11">
    <source>
        <dbReference type="ARBA" id="ARBA00025549"/>
    </source>
</evidence>
<evidence type="ECO:0000256" key="12">
    <source>
        <dbReference type="RuleBase" id="RU003909"/>
    </source>
</evidence>
<keyword evidence="7 13" id="KW-1133">Transmembrane helix</keyword>
<keyword evidence="17" id="KW-1185">Reference proteome</keyword>
<dbReference type="GO" id="GO:0003785">
    <property type="term" value="F:actin monomer binding"/>
    <property type="evidence" value="ECO:0007669"/>
    <property type="project" value="TreeGrafter"/>
</dbReference>
<comment type="subcellular location">
    <subcellularLocation>
        <location evidence="3">Cytoplasm</location>
        <location evidence="3">Cytoskeleton</location>
    </subcellularLocation>
    <subcellularLocation>
        <location evidence="2">Membrane</location>
        <topology evidence="2">Multi-pass membrane protein</topology>
    </subcellularLocation>
</comment>
<dbReference type="InterPro" id="IPR035952">
    <property type="entry name" value="Rhomboid-like_sf"/>
</dbReference>
<dbReference type="InterPro" id="IPR048278">
    <property type="entry name" value="PFN"/>
</dbReference>
<keyword evidence="10" id="KW-0206">Cytoskeleton</keyword>
<dbReference type="Proteomes" id="UP000583929">
    <property type="component" value="Unassembled WGS sequence"/>
</dbReference>
<keyword evidence="9 12" id="KW-0009">Actin-binding</keyword>
<feature type="transmembrane region" description="Helical" evidence="13">
    <location>
        <begin position="139"/>
        <end position="161"/>
    </location>
</feature>
<dbReference type="AlphaFoldDB" id="A0A7J6H491"/>
<dbReference type="SMART" id="SM00392">
    <property type="entry name" value="PROF"/>
    <property type="match status" value="2"/>
</dbReference>
<evidence type="ECO:0000256" key="8">
    <source>
        <dbReference type="ARBA" id="ARBA00023136"/>
    </source>
</evidence>
<dbReference type="SUPFAM" id="SSF55770">
    <property type="entry name" value="Profilin (actin-binding protein)"/>
    <property type="match status" value="2"/>
</dbReference>
<proteinExistence type="inferred from homology"/>
<evidence type="ECO:0000256" key="5">
    <source>
        <dbReference type="ARBA" id="ARBA00022490"/>
    </source>
</evidence>
<dbReference type="InterPro" id="IPR036140">
    <property type="entry name" value="PFN_sf"/>
</dbReference>
<evidence type="ECO:0000256" key="10">
    <source>
        <dbReference type="ARBA" id="ARBA00023212"/>
    </source>
</evidence>
<dbReference type="CDD" id="cd00148">
    <property type="entry name" value="PROF"/>
    <property type="match status" value="2"/>
</dbReference>
<dbReference type="PANTHER" id="PTHR11604">
    <property type="entry name" value="PROFILIN"/>
    <property type="match status" value="1"/>
</dbReference>
<feature type="transmembrane region" description="Helical" evidence="13">
    <location>
        <begin position="173"/>
        <end position="192"/>
    </location>
</feature>
<keyword evidence="5" id="KW-0963">Cytoplasm</keyword>
<accession>A0A7J6H491</accession>
<evidence type="ECO:0000256" key="4">
    <source>
        <dbReference type="ARBA" id="ARBA00010058"/>
    </source>
</evidence>
<dbReference type="InterPro" id="IPR007599">
    <property type="entry name" value="DER1"/>
</dbReference>
<evidence type="ECO:0000256" key="2">
    <source>
        <dbReference type="ARBA" id="ARBA00004141"/>
    </source>
</evidence>
<evidence type="ECO:0000256" key="1">
    <source>
        <dbReference type="ARBA" id="ARBA00003292"/>
    </source>
</evidence>
<evidence type="ECO:0000313" key="17">
    <source>
        <dbReference type="Proteomes" id="UP000583929"/>
    </source>
</evidence>
<reference evidence="16 17" key="1">
    <citation type="journal article" date="2020" name="bioRxiv">
        <title>Sequence and annotation of 42 cannabis genomes reveals extensive copy number variation in cannabinoid synthesis and pathogen resistance genes.</title>
        <authorList>
            <person name="Mckernan K.J."/>
            <person name="Helbert Y."/>
            <person name="Kane L.T."/>
            <person name="Ebling H."/>
            <person name="Zhang L."/>
            <person name="Liu B."/>
            <person name="Eaton Z."/>
            <person name="Mclaughlin S."/>
            <person name="Kingan S."/>
            <person name="Baybayan P."/>
            <person name="Concepcion G."/>
            <person name="Jordan M."/>
            <person name="Riva A."/>
            <person name="Barbazuk W."/>
            <person name="Harkins T."/>
        </authorList>
    </citation>
    <scope>NUCLEOTIDE SEQUENCE [LARGE SCALE GENOMIC DNA]</scope>
    <source>
        <strain evidence="16 17">cv. Jamaican Lion 4</strain>
        <strain evidence="15">Father</strain>
        <strain evidence="14">Mother</strain>
        <tissue evidence="14">Leaf</tissue>
    </source>
</reference>
<organism evidence="14 16">
    <name type="scientific">Cannabis sativa</name>
    <name type="common">Hemp</name>
    <name type="synonym">Marijuana</name>
    <dbReference type="NCBI Taxonomy" id="3483"/>
    <lineage>
        <taxon>Eukaryota</taxon>
        <taxon>Viridiplantae</taxon>
        <taxon>Streptophyta</taxon>
        <taxon>Embryophyta</taxon>
        <taxon>Tracheophyta</taxon>
        <taxon>Spermatophyta</taxon>
        <taxon>Magnoliopsida</taxon>
        <taxon>eudicotyledons</taxon>
        <taxon>Gunneridae</taxon>
        <taxon>Pentapetalae</taxon>
        <taxon>rosids</taxon>
        <taxon>fabids</taxon>
        <taxon>Rosales</taxon>
        <taxon>Cannabaceae</taxon>
        <taxon>Cannabis</taxon>
    </lineage>
</organism>
<evidence type="ECO:0000313" key="14">
    <source>
        <dbReference type="EMBL" id="KAF4390076.1"/>
    </source>
</evidence>
<dbReference type="FunFam" id="3.30.450.30:FF:000001">
    <property type="entry name" value="Profilin"/>
    <property type="match status" value="2"/>
</dbReference>
<evidence type="ECO:0000256" key="9">
    <source>
        <dbReference type="ARBA" id="ARBA00023203"/>
    </source>
</evidence>
<dbReference type="Pfam" id="PF04511">
    <property type="entry name" value="DER1"/>
    <property type="match status" value="1"/>
</dbReference>
<feature type="transmembrane region" description="Helical" evidence="13">
    <location>
        <begin position="55"/>
        <end position="74"/>
    </location>
</feature>
<dbReference type="Pfam" id="PF00235">
    <property type="entry name" value="Profilin"/>
    <property type="match status" value="2"/>
</dbReference>
<dbReference type="InterPro" id="IPR005455">
    <property type="entry name" value="PFN_euk"/>
</dbReference>
<dbReference type="SUPFAM" id="SSF144091">
    <property type="entry name" value="Rhomboid-like"/>
    <property type="match status" value="1"/>
</dbReference>
<dbReference type="EMBL" id="JAATIP010000030">
    <property type="protein sequence ID" value="KAF4390076.1"/>
    <property type="molecule type" value="Genomic_DNA"/>
</dbReference>
<feature type="transmembrane region" description="Helical" evidence="13">
    <location>
        <begin position="95"/>
        <end position="119"/>
    </location>
</feature>
<comment type="caution">
    <text evidence="14">The sequence shown here is derived from an EMBL/GenBank/DDBJ whole genome shotgun (WGS) entry which is preliminary data.</text>
</comment>
<dbReference type="GO" id="GO:0005856">
    <property type="term" value="C:cytoskeleton"/>
    <property type="evidence" value="ECO:0007669"/>
    <property type="project" value="UniProtKB-SubCell"/>
</dbReference>
<comment type="function">
    <text evidence="1">May be involved in the degradation process of specific misfolded endoplasmic reticulum (ER) luminal proteins.</text>
</comment>
<dbReference type="PRINTS" id="PR01640">
    <property type="entry name" value="PROFILINPLNT"/>
</dbReference>
<evidence type="ECO:0000256" key="3">
    <source>
        <dbReference type="ARBA" id="ARBA00004245"/>
    </source>
</evidence>